<accession>A0A5B7D8E3</accession>
<name>A0A5B7D8E3_PORTR</name>
<reference evidence="2 3" key="1">
    <citation type="submission" date="2019-05" db="EMBL/GenBank/DDBJ databases">
        <title>Another draft genome of Portunus trituberculatus and its Hox gene families provides insights of decapod evolution.</title>
        <authorList>
            <person name="Jeong J.-H."/>
            <person name="Song I."/>
            <person name="Kim S."/>
            <person name="Choi T."/>
            <person name="Kim D."/>
            <person name="Ryu S."/>
            <person name="Kim W."/>
        </authorList>
    </citation>
    <scope>NUCLEOTIDE SEQUENCE [LARGE SCALE GENOMIC DNA]</scope>
    <source>
        <tissue evidence="2">Muscle</tissue>
    </source>
</reference>
<evidence type="ECO:0000313" key="3">
    <source>
        <dbReference type="Proteomes" id="UP000324222"/>
    </source>
</evidence>
<sequence length="90" mass="9969">MKEPTNVTQFDGPAASMQPSQLATTLSHSTQSFARPYPGGLRHPSNGTLRAILRVHLHYMKHAKGEKEIKSKNERTAPGRVLPFPPPQEI</sequence>
<dbReference type="AlphaFoldDB" id="A0A5B7D8E3"/>
<evidence type="ECO:0000313" key="2">
    <source>
        <dbReference type="EMBL" id="MPC17590.1"/>
    </source>
</evidence>
<gene>
    <name evidence="2" type="ORF">E2C01_010452</name>
</gene>
<evidence type="ECO:0000256" key="1">
    <source>
        <dbReference type="SAM" id="MobiDB-lite"/>
    </source>
</evidence>
<feature type="region of interest" description="Disordered" evidence="1">
    <location>
        <begin position="64"/>
        <end position="90"/>
    </location>
</feature>
<keyword evidence="3" id="KW-1185">Reference proteome</keyword>
<protein>
    <submittedName>
        <fullName evidence="2">Uncharacterized protein</fullName>
    </submittedName>
</protein>
<feature type="compositionally biased region" description="Polar residues" evidence="1">
    <location>
        <begin position="17"/>
        <end position="33"/>
    </location>
</feature>
<dbReference type="EMBL" id="VSRR010000604">
    <property type="protein sequence ID" value="MPC17590.1"/>
    <property type="molecule type" value="Genomic_DNA"/>
</dbReference>
<proteinExistence type="predicted"/>
<feature type="region of interest" description="Disordered" evidence="1">
    <location>
        <begin position="1"/>
        <end position="45"/>
    </location>
</feature>
<comment type="caution">
    <text evidence="2">The sequence shown here is derived from an EMBL/GenBank/DDBJ whole genome shotgun (WGS) entry which is preliminary data.</text>
</comment>
<organism evidence="2 3">
    <name type="scientific">Portunus trituberculatus</name>
    <name type="common">Swimming crab</name>
    <name type="synonym">Neptunus trituberculatus</name>
    <dbReference type="NCBI Taxonomy" id="210409"/>
    <lineage>
        <taxon>Eukaryota</taxon>
        <taxon>Metazoa</taxon>
        <taxon>Ecdysozoa</taxon>
        <taxon>Arthropoda</taxon>
        <taxon>Crustacea</taxon>
        <taxon>Multicrustacea</taxon>
        <taxon>Malacostraca</taxon>
        <taxon>Eumalacostraca</taxon>
        <taxon>Eucarida</taxon>
        <taxon>Decapoda</taxon>
        <taxon>Pleocyemata</taxon>
        <taxon>Brachyura</taxon>
        <taxon>Eubrachyura</taxon>
        <taxon>Portunoidea</taxon>
        <taxon>Portunidae</taxon>
        <taxon>Portuninae</taxon>
        <taxon>Portunus</taxon>
    </lineage>
</organism>
<feature type="compositionally biased region" description="Basic and acidic residues" evidence="1">
    <location>
        <begin position="64"/>
        <end position="77"/>
    </location>
</feature>
<dbReference type="Proteomes" id="UP000324222">
    <property type="component" value="Unassembled WGS sequence"/>
</dbReference>